<gene>
    <name evidence="9" type="ORF">Ga0061068_10345</name>
</gene>
<sequence length="158" mass="16854">MKKLHQILLFATAMGLAGAAAAQALKPEEKVKYRQAAYTFMAWNMEKIKAQAVDGSAPFDQAQVAAAANAIAAAANSGMGALYSPDTVGAVGFHKSRLKKEFFEQPDEVRQVATNFAEQANKLAEVAAAGDKAAIAKQFGEVGKACKSCHDKFRMKED</sequence>
<feature type="chain" id="PRO_5005505608" evidence="8">
    <location>
        <begin position="20"/>
        <end position="158"/>
    </location>
</feature>
<keyword evidence="8" id="KW-0732">Signal</keyword>
<organism evidence="9 10">
    <name type="scientific">Tepidiphilus thermophilus</name>
    <dbReference type="NCBI Taxonomy" id="876478"/>
    <lineage>
        <taxon>Bacteria</taxon>
        <taxon>Pseudomonadati</taxon>
        <taxon>Pseudomonadota</taxon>
        <taxon>Hydrogenophilia</taxon>
        <taxon>Hydrogenophilales</taxon>
        <taxon>Hydrogenophilaceae</taxon>
        <taxon>Tepidiphilus</taxon>
    </lineage>
</organism>
<dbReference type="GO" id="GO:0020037">
    <property type="term" value="F:heme binding"/>
    <property type="evidence" value="ECO:0007669"/>
    <property type="project" value="InterPro"/>
</dbReference>
<dbReference type="OrthoDB" id="5520910at2"/>
<evidence type="ECO:0000256" key="5">
    <source>
        <dbReference type="ARBA" id="ARBA00023004"/>
    </source>
</evidence>
<dbReference type="EMBL" id="CYHH01000003">
    <property type="protein sequence ID" value="CUB06211.1"/>
    <property type="molecule type" value="Genomic_DNA"/>
</dbReference>
<evidence type="ECO:0000256" key="7">
    <source>
        <dbReference type="PIRSR" id="PIRSR000027-2"/>
    </source>
</evidence>
<evidence type="ECO:0000313" key="9">
    <source>
        <dbReference type="EMBL" id="CUB06211.1"/>
    </source>
</evidence>
<evidence type="ECO:0000256" key="8">
    <source>
        <dbReference type="SAM" id="SignalP"/>
    </source>
</evidence>
<keyword evidence="4" id="KW-0249">Electron transport</keyword>
<dbReference type="InterPro" id="IPR010980">
    <property type="entry name" value="Cyt_c/b562"/>
</dbReference>
<reference evidence="10" key="1">
    <citation type="submission" date="2015-08" db="EMBL/GenBank/DDBJ databases">
        <authorList>
            <person name="Babu N.S."/>
            <person name="Beckwith C.J."/>
            <person name="Beseler K.G."/>
            <person name="Brison A."/>
            <person name="Carone J.V."/>
            <person name="Caskin T.P."/>
            <person name="Diamond M."/>
            <person name="Durham M.E."/>
            <person name="Foxe J.M."/>
            <person name="Go M."/>
            <person name="Henderson B.A."/>
            <person name="Jones I.B."/>
            <person name="McGettigan J.A."/>
            <person name="Micheletti S.J."/>
            <person name="Nasrallah M.E."/>
            <person name="Ortiz D."/>
            <person name="Piller C.R."/>
            <person name="Privatt S.R."/>
            <person name="Schneider S.L."/>
            <person name="Sharp S."/>
            <person name="Smith T.C."/>
            <person name="Stanton J.D."/>
            <person name="Ullery H.E."/>
            <person name="Wilson R.J."/>
            <person name="Serrano M.G."/>
            <person name="Buck G."/>
            <person name="Lee V."/>
            <person name="Wang Y."/>
            <person name="Carvalho R."/>
            <person name="Voegtly L."/>
            <person name="Shi R."/>
            <person name="Duckworth R."/>
            <person name="Johnson A."/>
            <person name="Loviza R."/>
            <person name="Walstead R."/>
            <person name="Shah Z."/>
            <person name="Kiflezghi M."/>
            <person name="Wade K."/>
            <person name="Ball S.L."/>
            <person name="Bradley K.W."/>
            <person name="Asai D.J."/>
            <person name="Bowman C.A."/>
            <person name="Russell D.A."/>
            <person name="Pope W.H."/>
            <person name="Jacobs-Sera D."/>
            <person name="Hendrix R.W."/>
            <person name="Hatfull G.F."/>
        </authorList>
    </citation>
    <scope>NUCLEOTIDE SEQUENCE [LARGE SCALE GENOMIC DNA]</scope>
    <source>
        <strain evidence="10">JCM 19170</strain>
    </source>
</reference>
<dbReference type="GO" id="GO:0022900">
    <property type="term" value="P:electron transport chain"/>
    <property type="evidence" value="ECO:0007669"/>
    <property type="project" value="InterPro"/>
</dbReference>
<keyword evidence="10" id="KW-1185">Reference proteome</keyword>
<evidence type="ECO:0000256" key="1">
    <source>
        <dbReference type="ARBA" id="ARBA00022448"/>
    </source>
</evidence>
<keyword evidence="3 6" id="KW-0479">Metal-binding</keyword>
<evidence type="ECO:0000256" key="4">
    <source>
        <dbReference type="ARBA" id="ARBA00022982"/>
    </source>
</evidence>
<protein>
    <submittedName>
        <fullName evidence="9">Cytochrome c556</fullName>
    </submittedName>
</protein>
<dbReference type="Pfam" id="PF01322">
    <property type="entry name" value="Cytochrom_C_2"/>
    <property type="match status" value="1"/>
</dbReference>
<dbReference type="SUPFAM" id="SSF47175">
    <property type="entry name" value="Cytochromes"/>
    <property type="match status" value="1"/>
</dbReference>
<comment type="PTM">
    <text evidence="7">Binds 1 heme group per subunit.</text>
</comment>
<evidence type="ECO:0000256" key="2">
    <source>
        <dbReference type="ARBA" id="ARBA00022617"/>
    </source>
</evidence>
<evidence type="ECO:0000256" key="6">
    <source>
        <dbReference type="PIRSR" id="PIRSR000027-1"/>
    </source>
</evidence>
<dbReference type="Proteomes" id="UP000182108">
    <property type="component" value="Unassembled WGS sequence"/>
</dbReference>
<dbReference type="GO" id="GO:0005506">
    <property type="term" value="F:iron ion binding"/>
    <property type="evidence" value="ECO:0007669"/>
    <property type="project" value="InterPro"/>
</dbReference>
<keyword evidence="1" id="KW-0813">Transport</keyword>
<feature type="binding site" description="axial binding residue" evidence="6">
    <location>
        <position position="150"/>
    </location>
    <ligand>
        <name>heme c</name>
        <dbReference type="ChEBI" id="CHEBI:61717"/>
    </ligand>
    <ligandPart>
        <name>Fe</name>
        <dbReference type="ChEBI" id="CHEBI:18248"/>
    </ligandPart>
</feature>
<feature type="binding site" description="covalent" evidence="7">
    <location>
        <position position="149"/>
    </location>
    <ligand>
        <name>heme c</name>
        <dbReference type="ChEBI" id="CHEBI:61717"/>
    </ligand>
</feature>
<keyword evidence="5 6" id="KW-0408">Iron</keyword>
<dbReference type="GO" id="GO:0042597">
    <property type="term" value="C:periplasmic space"/>
    <property type="evidence" value="ECO:0007669"/>
    <property type="project" value="InterPro"/>
</dbReference>
<dbReference type="GO" id="GO:0009055">
    <property type="term" value="F:electron transfer activity"/>
    <property type="evidence" value="ECO:0007669"/>
    <property type="project" value="InterPro"/>
</dbReference>
<name>A0A0K6ISX6_9PROT</name>
<feature type="binding site" description="covalent" evidence="7">
    <location>
        <position position="146"/>
    </location>
    <ligand>
        <name>heme c</name>
        <dbReference type="ChEBI" id="CHEBI:61717"/>
    </ligand>
</feature>
<evidence type="ECO:0000256" key="3">
    <source>
        <dbReference type="ARBA" id="ARBA00022723"/>
    </source>
</evidence>
<dbReference type="PIRSF" id="PIRSF000027">
    <property type="entry name" value="Cytc_c_prime"/>
    <property type="match status" value="1"/>
</dbReference>
<evidence type="ECO:0000313" key="10">
    <source>
        <dbReference type="Proteomes" id="UP000182108"/>
    </source>
</evidence>
<dbReference type="AlphaFoldDB" id="A0A0K6ISX6"/>
<dbReference type="InterPro" id="IPR012127">
    <property type="entry name" value="Cyt_c_prime"/>
</dbReference>
<dbReference type="InterPro" id="IPR002321">
    <property type="entry name" value="Cyt_c_II"/>
</dbReference>
<accession>A0A0K6ISX6</accession>
<proteinExistence type="predicted"/>
<keyword evidence="2 7" id="KW-0349">Heme</keyword>
<dbReference type="InterPro" id="IPR015984">
    <property type="entry name" value="Cyt_c_prime_subgr"/>
</dbReference>
<dbReference type="RefSeq" id="WP_055423026.1">
    <property type="nucleotide sequence ID" value="NZ_CYHH01000003.1"/>
</dbReference>
<dbReference type="PROSITE" id="PS51009">
    <property type="entry name" value="CYTCII"/>
    <property type="match status" value="1"/>
</dbReference>
<dbReference type="PRINTS" id="PR00608">
    <property type="entry name" value="CYTCHROMECII"/>
</dbReference>
<dbReference type="Gene3D" id="1.20.120.10">
    <property type="entry name" value="Cytochrome c/b562"/>
    <property type="match status" value="1"/>
</dbReference>
<feature type="signal peptide" evidence="8">
    <location>
        <begin position="1"/>
        <end position="19"/>
    </location>
</feature>